<comment type="caution">
    <text evidence="1">The sequence shown here is derived from an EMBL/GenBank/DDBJ whole genome shotgun (WGS) entry which is preliminary data.</text>
</comment>
<evidence type="ECO:0000313" key="1">
    <source>
        <dbReference type="EMBL" id="GAA3919912.1"/>
    </source>
</evidence>
<sequence length="127" mass="14431">MKTDYTIRITPHGDGMRAEVEGTSCMAATVAYWREIAGWARRHDARTLLLVDRLKGTPLTEAEWLRLVTSMHGEGLEKLRIAHVKPLGLGEVEFCEIFARDSGIEARVFENETLAEVWLRYGERGED</sequence>
<dbReference type="RefSeq" id="WP_344759036.1">
    <property type="nucleotide sequence ID" value="NZ_BAAAZU010000004.1"/>
</dbReference>
<dbReference type="Proteomes" id="UP001501727">
    <property type="component" value="Unassembled WGS sequence"/>
</dbReference>
<gene>
    <name evidence="1" type="ORF">GCM10022229_11910</name>
</gene>
<accession>A0ABP7MBT9</accession>
<name>A0ABP7MBT9_9GAMM</name>
<protein>
    <recommendedName>
        <fullName evidence="3">STAS/SEC14 domain-containing protein</fullName>
    </recommendedName>
</protein>
<keyword evidence="2" id="KW-1185">Reference proteome</keyword>
<dbReference type="EMBL" id="BAAAZU010000004">
    <property type="protein sequence ID" value="GAA3919912.1"/>
    <property type="molecule type" value="Genomic_DNA"/>
</dbReference>
<organism evidence="1 2">
    <name type="scientific">Luteimonas lutimaris</name>
    <dbReference type="NCBI Taxonomy" id="698645"/>
    <lineage>
        <taxon>Bacteria</taxon>
        <taxon>Pseudomonadati</taxon>
        <taxon>Pseudomonadota</taxon>
        <taxon>Gammaproteobacteria</taxon>
        <taxon>Lysobacterales</taxon>
        <taxon>Lysobacteraceae</taxon>
        <taxon>Luteimonas</taxon>
    </lineage>
</organism>
<evidence type="ECO:0008006" key="3">
    <source>
        <dbReference type="Google" id="ProtNLM"/>
    </source>
</evidence>
<evidence type="ECO:0000313" key="2">
    <source>
        <dbReference type="Proteomes" id="UP001501727"/>
    </source>
</evidence>
<proteinExistence type="predicted"/>
<reference evidence="2" key="1">
    <citation type="journal article" date="2019" name="Int. J. Syst. Evol. Microbiol.">
        <title>The Global Catalogue of Microorganisms (GCM) 10K type strain sequencing project: providing services to taxonomists for standard genome sequencing and annotation.</title>
        <authorList>
            <consortium name="The Broad Institute Genomics Platform"/>
            <consortium name="The Broad Institute Genome Sequencing Center for Infectious Disease"/>
            <person name="Wu L."/>
            <person name="Ma J."/>
        </authorList>
    </citation>
    <scope>NUCLEOTIDE SEQUENCE [LARGE SCALE GENOMIC DNA]</scope>
    <source>
        <strain evidence="2">JCM 16916</strain>
    </source>
</reference>